<feature type="signal peptide" evidence="1">
    <location>
        <begin position="1"/>
        <end position="31"/>
    </location>
</feature>
<protein>
    <recommendedName>
        <fullName evidence="4">DUF3455 domain-containing protein</fullName>
    </recommendedName>
</protein>
<dbReference type="Pfam" id="PF11937">
    <property type="entry name" value="DUF3455"/>
    <property type="match status" value="1"/>
</dbReference>
<evidence type="ECO:0000313" key="2">
    <source>
        <dbReference type="EMBL" id="OHV94613.1"/>
    </source>
</evidence>
<dbReference type="RefSeq" id="WP_071079440.1">
    <property type="nucleotide sequence ID" value="NZ_LFKP01000013.1"/>
</dbReference>
<dbReference type="Proteomes" id="UP000179840">
    <property type="component" value="Unassembled WGS sequence"/>
</dbReference>
<dbReference type="PANTHER" id="PTHR35567">
    <property type="entry name" value="MALATE DEHYDROGENASE (AFU_ORTHOLOGUE AFUA_2G13800)"/>
    <property type="match status" value="1"/>
</dbReference>
<evidence type="ECO:0008006" key="4">
    <source>
        <dbReference type="Google" id="ProtNLM"/>
    </source>
</evidence>
<dbReference type="AlphaFoldDB" id="A0A1S1U692"/>
<dbReference type="PANTHER" id="PTHR35567:SF1">
    <property type="entry name" value="CONSERVED FUNGAL PROTEIN (AFU_ORTHOLOGUE AFUA_1G14230)"/>
    <property type="match status" value="1"/>
</dbReference>
<gene>
    <name evidence="2" type="ORF">AKG95_24095</name>
</gene>
<keyword evidence="1" id="KW-0732">Signal</keyword>
<comment type="caution">
    <text evidence="2">The sequence shown here is derived from an EMBL/GenBank/DDBJ whole genome shotgun (WGS) entry which is preliminary data.</text>
</comment>
<evidence type="ECO:0000313" key="3">
    <source>
        <dbReference type="Proteomes" id="UP000179840"/>
    </source>
</evidence>
<feature type="chain" id="PRO_5010192877" description="DUF3455 domain-containing protein" evidence="1">
    <location>
        <begin position="32"/>
        <end position="185"/>
    </location>
</feature>
<dbReference type="EMBL" id="LFKP01000013">
    <property type="protein sequence ID" value="OHV94613.1"/>
    <property type="molecule type" value="Genomic_DNA"/>
</dbReference>
<dbReference type="InterPro" id="IPR021851">
    <property type="entry name" value="DUF3455"/>
</dbReference>
<accession>A0A1S1U692</accession>
<evidence type="ECO:0000256" key="1">
    <source>
        <dbReference type="SAM" id="SignalP"/>
    </source>
</evidence>
<proteinExistence type="predicted"/>
<organism evidence="2 3">
    <name type="scientific">Janthinobacterium lividum</name>
    <dbReference type="NCBI Taxonomy" id="29581"/>
    <lineage>
        <taxon>Bacteria</taxon>
        <taxon>Pseudomonadati</taxon>
        <taxon>Pseudomonadota</taxon>
        <taxon>Betaproteobacteria</taxon>
        <taxon>Burkholderiales</taxon>
        <taxon>Oxalobacteraceae</taxon>
        <taxon>Janthinobacterium</taxon>
    </lineage>
</organism>
<reference evidence="2 3" key="1">
    <citation type="submission" date="2015-06" db="EMBL/GenBank/DDBJ databases">
        <title>Draft genome sequencing of a biphenyl-degrading bacterium, Janthinobacterium lividum MEG1.</title>
        <authorList>
            <person name="Shimodaira J."/>
            <person name="Hatta T."/>
        </authorList>
    </citation>
    <scope>NUCLEOTIDE SEQUENCE [LARGE SCALE GENOMIC DNA]</scope>
    <source>
        <strain evidence="2 3">MEG1</strain>
    </source>
</reference>
<name>A0A1S1U692_9BURK</name>
<sequence>MLATIAPRHTAPTLTVLCAALLLSACAPMSARYSQEQLPNAVKVPDGHQVAMQTVGVGKIAYECKARKDMTGHEWVFVGPDAVLNERSGMQVGTYAGPPATWANLDGSKVTATQVAVAPAGAGNIPYQLVKANPATGSGAMQGVSYIQRVATSGGVAPSSPCGMDTVGVKQWVPYQADYIFWKAA</sequence>